<dbReference type="InterPro" id="IPR002328">
    <property type="entry name" value="ADH_Zn_CS"/>
</dbReference>
<dbReference type="CDD" id="cd08284">
    <property type="entry name" value="FDH_like_2"/>
    <property type="match status" value="1"/>
</dbReference>
<comment type="similarity">
    <text evidence="5">Belongs to the zinc-containing alcohol dehydrogenase family.</text>
</comment>
<feature type="domain" description="Alcohol dehydrogenase-like N-terminal" evidence="7">
    <location>
        <begin position="25"/>
        <end position="129"/>
    </location>
</feature>
<dbReference type="GO" id="GO:0016491">
    <property type="term" value="F:oxidoreductase activity"/>
    <property type="evidence" value="ECO:0007669"/>
    <property type="project" value="UniProtKB-KW"/>
</dbReference>
<evidence type="ECO:0000256" key="3">
    <source>
        <dbReference type="ARBA" id="ARBA00022833"/>
    </source>
</evidence>
<evidence type="ECO:0000256" key="2">
    <source>
        <dbReference type="ARBA" id="ARBA00022723"/>
    </source>
</evidence>
<dbReference type="Proteomes" id="UP001345827">
    <property type="component" value="Unassembled WGS sequence"/>
</dbReference>
<protein>
    <recommendedName>
        <fullName evidence="10">Enoyl reductase (ER) domain-containing protein</fullName>
    </recommendedName>
</protein>
<accession>A0AAV9Q3X0</accession>
<keyword evidence="9" id="KW-1185">Reference proteome</keyword>
<dbReference type="PROSITE" id="PS00059">
    <property type="entry name" value="ADH_ZINC"/>
    <property type="match status" value="1"/>
</dbReference>
<dbReference type="InterPro" id="IPR013149">
    <property type="entry name" value="ADH-like_C"/>
</dbReference>
<dbReference type="Gene3D" id="3.90.180.10">
    <property type="entry name" value="Medium-chain alcohol dehydrogenases, catalytic domain"/>
    <property type="match status" value="2"/>
</dbReference>
<dbReference type="PANTHER" id="PTHR42813">
    <property type="entry name" value="ZINC-TYPE ALCOHOL DEHYDROGENASE-LIKE"/>
    <property type="match status" value="1"/>
</dbReference>
<dbReference type="SUPFAM" id="SSF50129">
    <property type="entry name" value="GroES-like"/>
    <property type="match status" value="1"/>
</dbReference>
<keyword evidence="3 5" id="KW-0862">Zinc</keyword>
<dbReference type="PANTHER" id="PTHR42813:SF2">
    <property type="entry name" value="DEHYDROGENASE, ZINC-CONTAINING, PUTATIVE (AFU_ORTHOLOGUE AFUA_2G02810)-RELATED"/>
    <property type="match status" value="1"/>
</dbReference>
<evidence type="ECO:0000313" key="8">
    <source>
        <dbReference type="EMBL" id="KAK5535266.1"/>
    </source>
</evidence>
<comment type="cofactor">
    <cofactor evidence="1 5">
        <name>Zn(2+)</name>
        <dbReference type="ChEBI" id="CHEBI:29105"/>
    </cofactor>
</comment>
<evidence type="ECO:0000256" key="1">
    <source>
        <dbReference type="ARBA" id="ARBA00001947"/>
    </source>
</evidence>
<dbReference type="GO" id="GO:0008270">
    <property type="term" value="F:zinc ion binding"/>
    <property type="evidence" value="ECO:0007669"/>
    <property type="project" value="InterPro"/>
</dbReference>
<keyword evidence="4" id="KW-0560">Oxidoreductase</keyword>
<dbReference type="InterPro" id="IPR013154">
    <property type="entry name" value="ADH-like_N"/>
</dbReference>
<comment type="caution">
    <text evidence="8">The sequence shown here is derived from an EMBL/GenBank/DDBJ whole genome shotgun (WGS) entry which is preliminary data.</text>
</comment>
<evidence type="ECO:0000259" key="6">
    <source>
        <dbReference type="Pfam" id="PF00107"/>
    </source>
</evidence>
<evidence type="ECO:0000256" key="4">
    <source>
        <dbReference type="ARBA" id="ARBA00023002"/>
    </source>
</evidence>
<feature type="domain" description="Alcohol dehydrogenase-like C-terminal" evidence="6">
    <location>
        <begin position="215"/>
        <end position="338"/>
    </location>
</feature>
<dbReference type="EMBL" id="JAXLQG010000010">
    <property type="protein sequence ID" value="KAK5535266.1"/>
    <property type="molecule type" value="Genomic_DNA"/>
</dbReference>
<dbReference type="Gene3D" id="3.40.50.720">
    <property type="entry name" value="NAD(P)-binding Rossmann-like Domain"/>
    <property type="match status" value="1"/>
</dbReference>
<dbReference type="Pfam" id="PF08240">
    <property type="entry name" value="ADH_N"/>
    <property type="match status" value="1"/>
</dbReference>
<dbReference type="InterPro" id="IPR011032">
    <property type="entry name" value="GroES-like_sf"/>
</dbReference>
<organism evidence="8 9">
    <name type="scientific">Vermiconidia calcicola</name>
    <dbReference type="NCBI Taxonomy" id="1690605"/>
    <lineage>
        <taxon>Eukaryota</taxon>
        <taxon>Fungi</taxon>
        <taxon>Dikarya</taxon>
        <taxon>Ascomycota</taxon>
        <taxon>Pezizomycotina</taxon>
        <taxon>Dothideomycetes</taxon>
        <taxon>Dothideomycetidae</taxon>
        <taxon>Mycosphaerellales</taxon>
        <taxon>Extremaceae</taxon>
        <taxon>Vermiconidia</taxon>
    </lineage>
</organism>
<dbReference type="InterPro" id="IPR036291">
    <property type="entry name" value="NAD(P)-bd_dom_sf"/>
</dbReference>
<evidence type="ECO:0008006" key="10">
    <source>
        <dbReference type="Google" id="ProtNLM"/>
    </source>
</evidence>
<evidence type="ECO:0000259" key="7">
    <source>
        <dbReference type="Pfam" id="PF08240"/>
    </source>
</evidence>
<sequence length="382" mass="41018">MEAVVFNGPWTIDIERRPKPTLAEPTDAIVKVTTAGICGSELHMYRGHQKSGTGHIMGHEFVGYIEEVGSAVHHFRTGQKVVCTFAPVCMSCFFCQNGYTNRCPKGLAPFGTQGLAGGQAEYVRVPYADGTLHHAPESVPDELLIMMSDIFPTGYYGAIRAIEYFDLSPSLSNGDAQSHTISNSITGTTTTTTHAASKSKQPLSSAVFVCLGCGPVGLCAILTARSKGVRTIYVVDSVDDRLEQAAKLGGIPLKLGKDDIPAIIKEVTDGRGADAVIEVVGNTTALRSAFDLLRPAGVLSSLGFHQGDLPFSALECYQKSLNINLGRAPVRTVFDEALEVLAANKDKMSNMITHRLPLSEAAKGYEMFEKQQARKVILIPGQ</sequence>
<dbReference type="AlphaFoldDB" id="A0AAV9Q3X0"/>
<evidence type="ECO:0000256" key="5">
    <source>
        <dbReference type="RuleBase" id="RU361277"/>
    </source>
</evidence>
<dbReference type="SUPFAM" id="SSF51735">
    <property type="entry name" value="NAD(P)-binding Rossmann-fold domains"/>
    <property type="match status" value="1"/>
</dbReference>
<reference evidence="8 9" key="1">
    <citation type="submission" date="2023-06" db="EMBL/GenBank/DDBJ databases">
        <title>Black Yeasts Isolated from many extreme environments.</title>
        <authorList>
            <person name="Coleine C."/>
            <person name="Stajich J.E."/>
            <person name="Selbmann L."/>
        </authorList>
    </citation>
    <scope>NUCLEOTIDE SEQUENCE [LARGE SCALE GENOMIC DNA]</scope>
    <source>
        <strain evidence="8 9">CCFEE 5887</strain>
    </source>
</reference>
<proteinExistence type="inferred from homology"/>
<gene>
    <name evidence="8" type="ORF">LTR25_006274</name>
</gene>
<evidence type="ECO:0000313" key="9">
    <source>
        <dbReference type="Proteomes" id="UP001345827"/>
    </source>
</evidence>
<name>A0AAV9Q3X0_9PEZI</name>
<dbReference type="Pfam" id="PF00107">
    <property type="entry name" value="ADH_zinc_N"/>
    <property type="match status" value="1"/>
</dbReference>
<keyword evidence="2 5" id="KW-0479">Metal-binding</keyword>